<evidence type="ECO:0000259" key="5">
    <source>
        <dbReference type="SMART" id="SM00849"/>
    </source>
</evidence>
<proteinExistence type="predicted"/>
<sequence length="217" mass="23057">MEKDKTYAGHRSLKEEGNMDIVCVPAGILRANSYLLTQDGKDAVLIDCGGPEPLAEAKRRGLAVRAVLLTHGHFDHIGGCAALQGAGARIGCSEAELPLIFSQDNLAAEVGVRIPPFTVDFTFRGGDELDLCGIRFSVIAAPGHTPGGVCFRTEGALFTGDTLFCGSVGRTDFPGGSGAQLQDSVRRLLALPGDLPVYPGHDEPTSLAYERKYNPFR</sequence>
<evidence type="ECO:0000313" key="6">
    <source>
        <dbReference type="EMBL" id="HIX50870.1"/>
    </source>
</evidence>
<dbReference type="AlphaFoldDB" id="A0A9D1W1C1"/>
<dbReference type="SMART" id="SM00849">
    <property type="entry name" value="Lactamase_B"/>
    <property type="match status" value="1"/>
</dbReference>
<dbReference type="SUPFAM" id="SSF56281">
    <property type="entry name" value="Metallo-hydrolase/oxidoreductase"/>
    <property type="match status" value="1"/>
</dbReference>
<keyword evidence="3" id="KW-0378">Hydrolase</keyword>
<dbReference type="InterPro" id="IPR001279">
    <property type="entry name" value="Metallo-B-lactamas"/>
</dbReference>
<evidence type="ECO:0000313" key="7">
    <source>
        <dbReference type="Proteomes" id="UP000886847"/>
    </source>
</evidence>
<organism evidence="6 7">
    <name type="scientific">Candidatus Borkfalkia faecavium</name>
    <dbReference type="NCBI Taxonomy" id="2838508"/>
    <lineage>
        <taxon>Bacteria</taxon>
        <taxon>Bacillati</taxon>
        <taxon>Bacillota</taxon>
        <taxon>Clostridia</taxon>
        <taxon>Christensenellales</taxon>
        <taxon>Christensenellaceae</taxon>
        <taxon>Candidatus Borkfalkia</taxon>
    </lineage>
</organism>
<evidence type="ECO:0000256" key="1">
    <source>
        <dbReference type="ARBA" id="ARBA00001947"/>
    </source>
</evidence>
<dbReference type="GO" id="GO:0046872">
    <property type="term" value="F:metal ion binding"/>
    <property type="evidence" value="ECO:0007669"/>
    <property type="project" value="UniProtKB-KW"/>
</dbReference>
<accession>A0A9D1W1C1</accession>
<dbReference type="Pfam" id="PF00753">
    <property type="entry name" value="Lactamase_B"/>
    <property type="match status" value="1"/>
</dbReference>
<name>A0A9D1W1C1_9FIRM</name>
<gene>
    <name evidence="6" type="ORF">H9851_06285</name>
</gene>
<dbReference type="InterPro" id="IPR051453">
    <property type="entry name" value="MBL_Glyoxalase_II"/>
</dbReference>
<reference evidence="6" key="1">
    <citation type="journal article" date="2021" name="PeerJ">
        <title>Extensive microbial diversity within the chicken gut microbiome revealed by metagenomics and culture.</title>
        <authorList>
            <person name="Gilroy R."/>
            <person name="Ravi A."/>
            <person name="Getino M."/>
            <person name="Pursley I."/>
            <person name="Horton D.L."/>
            <person name="Alikhan N.F."/>
            <person name="Baker D."/>
            <person name="Gharbi K."/>
            <person name="Hall N."/>
            <person name="Watson M."/>
            <person name="Adriaenssens E.M."/>
            <person name="Foster-Nyarko E."/>
            <person name="Jarju S."/>
            <person name="Secka A."/>
            <person name="Antonio M."/>
            <person name="Oren A."/>
            <person name="Chaudhuri R.R."/>
            <person name="La Ragione R."/>
            <person name="Hildebrand F."/>
            <person name="Pallen M.J."/>
        </authorList>
    </citation>
    <scope>NUCLEOTIDE SEQUENCE</scope>
    <source>
        <strain evidence="6">2189</strain>
    </source>
</reference>
<reference evidence="6" key="2">
    <citation type="submission" date="2021-04" db="EMBL/GenBank/DDBJ databases">
        <authorList>
            <person name="Gilroy R."/>
        </authorList>
    </citation>
    <scope>NUCLEOTIDE SEQUENCE</scope>
    <source>
        <strain evidence="6">2189</strain>
    </source>
</reference>
<keyword evidence="2" id="KW-0479">Metal-binding</keyword>
<dbReference type="CDD" id="cd06262">
    <property type="entry name" value="metallo-hydrolase-like_MBL-fold"/>
    <property type="match status" value="1"/>
</dbReference>
<dbReference type="EMBL" id="DXEW01000029">
    <property type="protein sequence ID" value="HIX50870.1"/>
    <property type="molecule type" value="Genomic_DNA"/>
</dbReference>
<protein>
    <submittedName>
        <fullName evidence="6">MBL fold metallo-hydrolase</fullName>
    </submittedName>
</protein>
<dbReference type="GO" id="GO:0016787">
    <property type="term" value="F:hydrolase activity"/>
    <property type="evidence" value="ECO:0007669"/>
    <property type="project" value="UniProtKB-KW"/>
</dbReference>
<dbReference type="PANTHER" id="PTHR46233:SF3">
    <property type="entry name" value="HYDROXYACYLGLUTATHIONE HYDROLASE GLOC"/>
    <property type="match status" value="1"/>
</dbReference>
<comment type="caution">
    <text evidence="6">The sequence shown here is derived from an EMBL/GenBank/DDBJ whole genome shotgun (WGS) entry which is preliminary data.</text>
</comment>
<dbReference type="PANTHER" id="PTHR46233">
    <property type="entry name" value="HYDROXYACYLGLUTATHIONE HYDROLASE GLOC"/>
    <property type="match status" value="1"/>
</dbReference>
<feature type="domain" description="Metallo-beta-lactamase" evidence="5">
    <location>
        <begin position="30"/>
        <end position="201"/>
    </location>
</feature>
<dbReference type="Proteomes" id="UP000886847">
    <property type="component" value="Unassembled WGS sequence"/>
</dbReference>
<keyword evidence="4" id="KW-0862">Zinc</keyword>
<comment type="cofactor">
    <cofactor evidence="1">
        <name>Zn(2+)</name>
        <dbReference type="ChEBI" id="CHEBI:29105"/>
    </cofactor>
</comment>
<dbReference type="Gene3D" id="3.60.15.10">
    <property type="entry name" value="Ribonuclease Z/Hydroxyacylglutathione hydrolase-like"/>
    <property type="match status" value="1"/>
</dbReference>
<evidence type="ECO:0000256" key="2">
    <source>
        <dbReference type="ARBA" id="ARBA00022723"/>
    </source>
</evidence>
<evidence type="ECO:0000256" key="4">
    <source>
        <dbReference type="ARBA" id="ARBA00022833"/>
    </source>
</evidence>
<evidence type="ECO:0000256" key="3">
    <source>
        <dbReference type="ARBA" id="ARBA00022801"/>
    </source>
</evidence>
<dbReference type="InterPro" id="IPR036866">
    <property type="entry name" value="RibonucZ/Hydroxyglut_hydro"/>
</dbReference>